<dbReference type="GO" id="GO:0036064">
    <property type="term" value="C:ciliary basal body"/>
    <property type="evidence" value="ECO:0007669"/>
    <property type="project" value="InterPro"/>
</dbReference>
<reference evidence="1 2" key="1">
    <citation type="submission" date="2024-05" db="EMBL/GenBank/DDBJ databases">
        <authorList>
            <person name="Wallberg A."/>
        </authorList>
    </citation>
    <scope>NUCLEOTIDE SEQUENCE [LARGE SCALE GENOMIC DNA]</scope>
</reference>
<feature type="non-terminal residue" evidence="1">
    <location>
        <position position="776"/>
    </location>
</feature>
<name>A0AAV2RZ67_MEGNR</name>
<dbReference type="GO" id="GO:0010457">
    <property type="term" value="P:centriole-centriole cohesion"/>
    <property type="evidence" value="ECO:0007669"/>
    <property type="project" value="TreeGrafter"/>
</dbReference>
<evidence type="ECO:0000313" key="2">
    <source>
        <dbReference type="Proteomes" id="UP001497623"/>
    </source>
</evidence>
<dbReference type="GO" id="GO:0005814">
    <property type="term" value="C:centriole"/>
    <property type="evidence" value="ECO:0007669"/>
    <property type="project" value="TreeGrafter"/>
</dbReference>
<dbReference type="GO" id="GO:0005813">
    <property type="term" value="C:centrosome"/>
    <property type="evidence" value="ECO:0007669"/>
    <property type="project" value="InterPro"/>
</dbReference>
<dbReference type="PANTHER" id="PTHR31691">
    <property type="entry name" value="ROTATIN"/>
    <property type="match status" value="1"/>
</dbReference>
<gene>
    <name evidence="1" type="ORF">MNOR_LOCUS29906</name>
</gene>
<evidence type="ECO:0000313" key="1">
    <source>
        <dbReference type="EMBL" id="CAL4146715.1"/>
    </source>
</evidence>
<dbReference type="PANTHER" id="PTHR31691:SF1">
    <property type="entry name" value="ROTATIN"/>
    <property type="match status" value="1"/>
</dbReference>
<dbReference type="GO" id="GO:0032053">
    <property type="term" value="P:ciliary basal body organization"/>
    <property type="evidence" value="ECO:0007669"/>
    <property type="project" value="TreeGrafter"/>
</dbReference>
<dbReference type="GO" id="GO:0007099">
    <property type="term" value="P:centriole replication"/>
    <property type="evidence" value="ECO:0007669"/>
    <property type="project" value="TreeGrafter"/>
</dbReference>
<feature type="non-terminal residue" evidence="1">
    <location>
        <position position="1"/>
    </location>
</feature>
<dbReference type="InterPro" id="IPR030791">
    <property type="entry name" value="Rotatin"/>
</dbReference>
<dbReference type="AlphaFoldDB" id="A0AAV2RZ67"/>
<comment type="caution">
    <text evidence="1">The sequence shown here is derived from an EMBL/GenBank/DDBJ whole genome shotgun (WGS) entry which is preliminary data.</text>
</comment>
<organism evidence="1 2">
    <name type="scientific">Meganyctiphanes norvegica</name>
    <name type="common">Northern krill</name>
    <name type="synonym">Thysanopoda norvegica</name>
    <dbReference type="NCBI Taxonomy" id="48144"/>
    <lineage>
        <taxon>Eukaryota</taxon>
        <taxon>Metazoa</taxon>
        <taxon>Ecdysozoa</taxon>
        <taxon>Arthropoda</taxon>
        <taxon>Crustacea</taxon>
        <taxon>Multicrustacea</taxon>
        <taxon>Malacostraca</taxon>
        <taxon>Eumalacostraca</taxon>
        <taxon>Eucarida</taxon>
        <taxon>Euphausiacea</taxon>
        <taxon>Euphausiidae</taxon>
        <taxon>Meganyctiphanes</taxon>
    </lineage>
</organism>
<proteinExistence type="predicted"/>
<protein>
    <submittedName>
        <fullName evidence="1">Uncharacterized protein</fullName>
    </submittedName>
</protein>
<dbReference type="EMBL" id="CAXKWB010035562">
    <property type="protein sequence ID" value="CAL4146715.1"/>
    <property type="molecule type" value="Genomic_DNA"/>
</dbReference>
<accession>A0AAV2RZ67</accession>
<sequence>RLVSHFHSARGLAHNSFMGRRVTLQAALVLLHFVSHKSTKTFCESDSLFDDFNDDWSWLVSLWVYKDSQVTSVGLNLAAALASTPHGAAVLHSGLTQVSGGVWGAALNYLLAHDRSSAERTASAMLLINLSQEKPSETRPWTAPVIADPVTREMSIGVAALLILLVHCKFYSEMLFTLSQLYVVKQTQPLESIENITSFDDISQPTKEDWDLSISALSSFNINSCVSESSSQESRADSVVSLQLFSSILQLLTNILLLSPKEVILQMNEHKIIDMVIKQLRYVIVGIKSSQSHLCAVESIFALIEAYISQNIEEAPILARDSSILHMSLVILASDPDSIPLQIRMLEVLSGLVYGGGWGAAYAIEWIAVSSSTTLTPLVQALHPGVHKQLQYAAAKFLATLIVGAIKSKHEESLDMLKDAFDTEVLSIGNKLSAPGCNLSHHIIHLLCISNEDKENSNPKDNIVVIKPTIYNNFKSNSDLNKILHQSLKLLLLVSSSAKEASYTQKEILLPFLTSSISDFQEKMNRINIHITPNIGNKKEYKECIENVTNVLDLCTNWVSEDGLWVQAVGQTLVPLLHPLWLPVLKMSSMLKSVLMFLANATVVKQVCVYMTRTTGLPGVPLSNTRTGRPLLAGISAAVKQQFSQLSSDIHRSHGSIMGEISIENLLLALSVITNCSRFHECATVISKHELAGEMMKWLSSKVSKQVKVSTLRESSLKLLAVLTIHQEVCFTICKMFGWVEKMNEMVIDTSTQEDGLHIVANMAQGKHASMVLLAS</sequence>
<keyword evidence="2" id="KW-1185">Reference proteome</keyword>
<dbReference type="Proteomes" id="UP001497623">
    <property type="component" value="Unassembled WGS sequence"/>
</dbReference>